<proteinExistence type="predicted"/>
<accession>A0A348B2C4</accession>
<protein>
    <submittedName>
        <fullName evidence="4">Dehydrogenase</fullName>
    </submittedName>
</protein>
<dbReference type="Pfam" id="PF00384">
    <property type="entry name" value="Molybdopterin"/>
    <property type="match status" value="1"/>
</dbReference>
<evidence type="ECO:0000259" key="3">
    <source>
        <dbReference type="Pfam" id="PF00384"/>
    </source>
</evidence>
<dbReference type="SUPFAM" id="SSF53706">
    <property type="entry name" value="Formate dehydrogenase/DMSO reductase, domains 1-3"/>
    <property type="match status" value="1"/>
</dbReference>
<dbReference type="PANTHER" id="PTHR43742:SF6">
    <property type="entry name" value="OXIDOREDUCTASE YYAE-RELATED"/>
    <property type="match status" value="1"/>
</dbReference>
<dbReference type="InterPro" id="IPR006656">
    <property type="entry name" value="Mopterin_OxRdtase"/>
</dbReference>
<keyword evidence="6" id="KW-1185">Reference proteome</keyword>
<reference evidence="5" key="4">
    <citation type="submission" date="2020-09" db="EMBL/GenBank/DDBJ databases">
        <authorList>
            <person name="Sun Q."/>
            <person name="Ohkuma M."/>
        </authorList>
    </citation>
    <scope>NUCLEOTIDE SEQUENCE</scope>
    <source>
        <strain evidence="5">JCM 31740</strain>
    </source>
</reference>
<dbReference type="PANTHER" id="PTHR43742">
    <property type="entry name" value="TRIMETHYLAMINE-N-OXIDE REDUCTASE"/>
    <property type="match status" value="1"/>
</dbReference>
<dbReference type="Gene3D" id="3.40.50.740">
    <property type="match status" value="1"/>
</dbReference>
<evidence type="ECO:0000256" key="2">
    <source>
        <dbReference type="ARBA" id="ARBA00023014"/>
    </source>
</evidence>
<reference evidence="6" key="2">
    <citation type="submission" date="2018-04" db="EMBL/GenBank/DDBJ databases">
        <title>Complete genome sequence of Sulfodiicoccus acidiphilus strain HS-1.</title>
        <authorList>
            <person name="Sakai H.D."/>
            <person name="Kurosawa N."/>
        </authorList>
    </citation>
    <scope>NUCLEOTIDE SEQUENCE [LARGE SCALE GENOMIC DNA]</scope>
    <source>
        <strain evidence="6">HS-1</strain>
    </source>
</reference>
<reference evidence="5" key="1">
    <citation type="journal article" date="2014" name="Int. J. Syst. Evol. Microbiol.">
        <title>Complete genome sequence of Corynebacterium casei LMG S-19264T (=DSM 44701T), isolated from a smear-ripened cheese.</title>
        <authorList>
            <consortium name="US DOE Joint Genome Institute (JGI-PGF)"/>
            <person name="Walter F."/>
            <person name="Albersmeier A."/>
            <person name="Kalinowski J."/>
            <person name="Ruckert C."/>
        </authorList>
    </citation>
    <scope>NUCLEOTIDE SEQUENCE</scope>
    <source>
        <strain evidence="5">JCM 31740</strain>
    </source>
</reference>
<organism evidence="4 6">
    <name type="scientific">Sulfodiicoccus acidiphilus</name>
    <dbReference type="NCBI Taxonomy" id="1670455"/>
    <lineage>
        <taxon>Archaea</taxon>
        <taxon>Thermoproteota</taxon>
        <taxon>Thermoprotei</taxon>
        <taxon>Sulfolobales</taxon>
        <taxon>Sulfolobaceae</taxon>
        <taxon>Sulfodiicoccus</taxon>
    </lineage>
</organism>
<dbReference type="KEGG" id="sacd:HS1genome_0715"/>
<keyword evidence="1" id="KW-0408">Iron</keyword>
<dbReference type="OrthoDB" id="23466at2157"/>
<feature type="domain" description="Molybdopterin oxidoreductase" evidence="3">
    <location>
        <begin position="55"/>
        <end position="386"/>
    </location>
</feature>
<dbReference type="RefSeq" id="WP_126449658.1">
    <property type="nucleotide sequence ID" value="NZ_AP018553.1"/>
</dbReference>
<keyword evidence="2" id="KW-0411">Iron-sulfur</keyword>
<dbReference type="Gene3D" id="3.30.2070.10">
    <property type="entry name" value="Formate dehydrogenase/DMSO reductase"/>
    <property type="match status" value="1"/>
</dbReference>
<sequence>MVVACTRDCYDTCVFDENYKPLKLFPVNGFACSRGNDDLRRNSVNRVREAYVDGKEVSLEEAMRVIVSKVKDVKKRDSTRILQISYDGSQGLLTWYYPSRLWNVLGASSTDYSLCSAEGHASIAARYGTSFGATPEEFVKYDSVIFWGIEAAVSFVHGWTLFKDKYKVTIDVRKGITASRSDEFFLVRPGSDLLVALWIARKLLSKGYGGEVEGVDELKRTAFGLDPSYVSGATGLSLESLDRLASIYEERRPLTVIGFAMGRTFNGGDAVGMISLLPALLGMKRGFFYANSQGLGIDFAYLRGTKIAPPRKVIGMADIGERVDEVDFAFVWNNNPVHSLPNSNRIVEAVEEGKLFLVVHDPFWSETAKVANVVLPAPTFLEKWDVIYSYWHTYLVYNTPVATQKGITEWDLMYKLADQLGVTHPLLEESLEDAINGALRATGVTLEKLRKEGMVKLNPTHVYRPRVGPLPELVDPPKGRVLVFSSHPLYTNSQFKEVHGVPEPVALTNDLEGEGYIQSRYGRVKVKFRKDPAIPSNVVYMHKSCLIDLDGTPINALFGSYKGKYGGTPTFNGLEVSVYVLTSS</sequence>
<dbReference type="GO" id="GO:0051536">
    <property type="term" value="F:iron-sulfur cluster binding"/>
    <property type="evidence" value="ECO:0007669"/>
    <property type="project" value="UniProtKB-KW"/>
</dbReference>
<reference evidence="4" key="3">
    <citation type="journal article" date="2019" name="BMC Res. Notes">
        <title>Complete genome sequence of the Sulfodiicoccus acidiphilus strain HS-1T, the first crenarchaeon that lacks polB3, isolated from an acidic hot spring in Ohwaku-dani, Hakone, Japan.</title>
        <authorList>
            <person name="Sakai H.D."/>
            <person name="Kurosawa N."/>
        </authorList>
    </citation>
    <scope>NUCLEOTIDE SEQUENCE</scope>
    <source>
        <strain evidence="4">HS-1</strain>
    </source>
</reference>
<dbReference type="Proteomes" id="UP000616143">
    <property type="component" value="Unassembled WGS sequence"/>
</dbReference>
<dbReference type="EMBL" id="BMQS01000004">
    <property type="protein sequence ID" value="GGT90256.1"/>
    <property type="molecule type" value="Genomic_DNA"/>
</dbReference>
<dbReference type="GO" id="GO:0016491">
    <property type="term" value="F:oxidoreductase activity"/>
    <property type="evidence" value="ECO:0007669"/>
    <property type="project" value="InterPro"/>
</dbReference>
<evidence type="ECO:0000313" key="6">
    <source>
        <dbReference type="Proteomes" id="UP000276741"/>
    </source>
</evidence>
<dbReference type="GeneID" id="38666217"/>
<dbReference type="Proteomes" id="UP000276741">
    <property type="component" value="Chromosome"/>
</dbReference>
<dbReference type="EMBL" id="AP018553">
    <property type="protein sequence ID" value="BBD72326.1"/>
    <property type="molecule type" value="Genomic_DNA"/>
</dbReference>
<dbReference type="AlphaFoldDB" id="A0A348B2C4"/>
<gene>
    <name evidence="5" type="ORF">GCM10007116_05060</name>
    <name evidence="4" type="ORF">HS1genome_0715</name>
</gene>
<name>A0A348B2C4_9CREN</name>
<dbReference type="Gene3D" id="3.40.228.10">
    <property type="entry name" value="Dimethylsulfoxide Reductase, domain 2"/>
    <property type="match status" value="1"/>
</dbReference>
<keyword evidence="2" id="KW-0479">Metal-binding</keyword>
<evidence type="ECO:0000256" key="1">
    <source>
        <dbReference type="ARBA" id="ARBA00023004"/>
    </source>
</evidence>
<evidence type="ECO:0000313" key="4">
    <source>
        <dbReference type="EMBL" id="BBD72326.1"/>
    </source>
</evidence>
<evidence type="ECO:0000313" key="5">
    <source>
        <dbReference type="EMBL" id="GGT90256.1"/>
    </source>
</evidence>
<dbReference type="InterPro" id="IPR050612">
    <property type="entry name" value="Prok_Mopterin_Oxidored"/>
</dbReference>